<name>A0A1L9QU39_9CYAN</name>
<dbReference type="AlphaFoldDB" id="A0A1L9QU39"/>
<proteinExistence type="predicted"/>
<dbReference type="PANTHER" id="PTHR43861:SF1">
    <property type="entry name" value="TRANS-ACONITATE 2-METHYLTRANSFERASE"/>
    <property type="match status" value="1"/>
</dbReference>
<dbReference type="EMBL" id="MLAW01000009">
    <property type="protein sequence ID" value="OJJ26200.1"/>
    <property type="molecule type" value="Genomic_DNA"/>
</dbReference>
<organism evidence="4 5">
    <name type="scientific">Roseofilum reptotaenium AO1-A</name>
    <dbReference type="NCBI Taxonomy" id="1925591"/>
    <lineage>
        <taxon>Bacteria</taxon>
        <taxon>Bacillati</taxon>
        <taxon>Cyanobacteriota</taxon>
        <taxon>Cyanophyceae</taxon>
        <taxon>Desertifilales</taxon>
        <taxon>Desertifilaceae</taxon>
        <taxon>Roseofilum</taxon>
    </lineage>
</organism>
<dbReference type="InterPro" id="IPR029063">
    <property type="entry name" value="SAM-dependent_MTases_sf"/>
</dbReference>
<feature type="domain" description="Methyltransferase" evidence="3">
    <location>
        <begin position="47"/>
        <end position="142"/>
    </location>
</feature>
<keyword evidence="1 4" id="KW-0489">Methyltransferase</keyword>
<dbReference type="InterPro" id="IPR041698">
    <property type="entry name" value="Methyltransf_25"/>
</dbReference>
<protein>
    <submittedName>
        <fullName evidence="4">Methyltransferase type 12</fullName>
    </submittedName>
</protein>
<dbReference type="SUPFAM" id="SSF53335">
    <property type="entry name" value="S-adenosyl-L-methionine-dependent methyltransferases"/>
    <property type="match status" value="1"/>
</dbReference>
<evidence type="ECO:0000259" key="3">
    <source>
        <dbReference type="Pfam" id="PF13649"/>
    </source>
</evidence>
<keyword evidence="2" id="KW-0808">Transferase</keyword>
<evidence type="ECO:0000256" key="1">
    <source>
        <dbReference type="ARBA" id="ARBA00022603"/>
    </source>
</evidence>
<reference evidence="4" key="1">
    <citation type="submission" date="2016-10" db="EMBL/GenBank/DDBJ databases">
        <title>CRISPR-Cas defence system in Roseofilum reptotaenium: evidence of a bacteriophage-cyanobacterium arms race in the coral black band disease.</title>
        <authorList>
            <person name="Buerger P."/>
            <person name="Wood-Charlson E.M."/>
            <person name="Weynberg K.D."/>
            <person name="Willis B."/>
            <person name="Van Oppen M.J."/>
        </authorList>
    </citation>
    <scope>NUCLEOTIDE SEQUENCE [LARGE SCALE GENOMIC DNA]</scope>
    <source>
        <strain evidence="4">AO1-A</strain>
    </source>
</reference>
<gene>
    <name evidence="4" type="ORF">BI308_07290</name>
</gene>
<sequence>MENVKQHFESEAQEFDGIIRRLIPYYEQMLDAIVAAIPFSPSQVIRVVDLGCGTGTIAKRIKNTYPHAQITCVDIAEKMLQIAQTKLGKGEDIRYQLANFEEYEFDAVYDVAVSSLALHHLVNDSDKIKFYKQIYASLAPGGLFFNADVVLASNSRLQERYMEQWREYMLRQVSLEEIEEKWIPQHYDEDHPSPLMSQVEWLREIGFVDIDVIWKYYNFSVYGGYKPSIE</sequence>
<comment type="caution">
    <text evidence="4">The sequence shown here is derived from an EMBL/GenBank/DDBJ whole genome shotgun (WGS) entry which is preliminary data.</text>
</comment>
<keyword evidence="5" id="KW-1185">Reference proteome</keyword>
<evidence type="ECO:0000256" key="2">
    <source>
        <dbReference type="ARBA" id="ARBA00022679"/>
    </source>
</evidence>
<dbReference type="Proteomes" id="UP000183940">
    <property type="component" value="Unassembled WGS sequence"/>
</dbReference>
<dbReference type="Gene3D" id="3.40.50.150">
    <property type="entry name" value="Vaccinia Virus protein VP39"/>
    <property type="match status" value="1"/>
</dbReference>
<dbReference type="Pfam" id="PF13649">
    <property type="entry name" value="Methyltransf_25"/>
    <property type="match status" value="1"/>
</dbReference>
<evidence type="ECO:0000313" key="5">
    <source>
        <dbReference type="Proteomes" id="UP000183940"/>
    </source>
</evidence>
<dbReference type="GO" id="GO:0032259">
    <property type="term" value="P:methylation"/>
    <property type="evidence" value="ECO:0007669"/>
    <property type="project" value="UniProtKB-KW"/>
</dbReference>
<evidence type="ECO:0000313" key="4">
    <source>
        <dbReference type="EMBL" id="OJJ26200.1"/>
    </source>
</evidence>
<dbReference type="CDD" id="cd02440">
    <property type="entry name" value="AdoMet_MTases"/>
    <property type="match status" value="1"/>
</dbReference>
<dbReference type="GO" id="GO:0008168">
    <property type="term" value="F:methyltransferase activity"/>
    <property type="evidence" value="ECO:0007669"/>
    <property type="project" value="UniProtKB-KW"/>
</dbReference>
<dbReference type="PANTHER" id="PTHR43861">
    <property type="entry name" value="TRANS-ACONITATE 2-METHYLTRANSFERASE-RELATED"/>
    <property type="match status" value="1"/>
</dbReference>
<dbReference type="STRING" id="1925591.BI308_07290"/>
<accession>A0A1L9QU39</accession>